<reference evidence="1 2" key="1">
    <citation type="submission" date="2021-03" db="EMBL/GenBank/DDBJ databases">
        <title>Genomic Encyclopedia of Type Strains, Phase IV (KMG-IV): sequencing the most valuable type-strain genomes for metagenomic binning, comparative biology and taxonomic classification.</title>
        <authorList>
            <person name="Goeker M."/>
        </authorList>
    </citation>
    <scope>NUCLEOTIDE SEQUENCE [LARGE SCALE GENOMIC DNA]</scope>
    <source>
        <strain evidence="1 2">DSM 24950</strain>
    </source>
</reference>
<dbReference type="Proteomes" id="UP001519344">
    <property type="component" value="Unassembled WGS sequence"/>
</dbReference>
<name>A0ABS4I7D4_9BACL</name>
<keyword evidence="2" id="KW-1185">Reference proteome</keyword>
<evidence type="ECO:0000313" key="2">
    <source>
        <dbReference type="Proteomes" id="UP001519344"/>
    </source>
</evidence>
<evidence type="ECO:0000313" key="1">
    <source>
        <dbReference type="EMBL" id="MBP1966431.1"/>
    </source>
</evidence>
<evidence type="ECO:0008006" key="3">
    <source>
        <dbReference type="Google" id="ProtNLM"/>
    </source>
</evidence>
<dbReference type="EMBL" id="JAGGKV010000021">
    <property type="protein sequence ID" value="MBP1966431.1"/>
    <property type="molecule type" value="Genomic_DNA"/>
</dbReference>
<protein>
    <recommendedName>
        <fullName evidence="3">HNH endonuclease</fullName>
    </recommendedName>
</protein>
<gene>
    <name evidence="1" type="ORF">J2Z65_005690</name>
</gene>
<sequence>MKSKVKNRTRAYYRHHRKRVIYRKSKIAKRIGWFEDCVGKFAKGKVHCSCHYCREKTWDLGFSKSDLVRLERMKDLDGLE</sequence>
<proteinExistence type="predicted"/>
<organism evidence="1 2">
    <name type="scientific">Paenibacillus aceris</name>
    <dbReference type="NCBI Taxonomy" id="869555"/>
    <lineage>
        <taxon>Bacteria</taxon>
        <taxon>Bacillati</taxon>
        <taxon>Bacillota</taxon>
        <taxon>Bacilli</taxon>
        <taxon>Bacillales</taxon>
        <taxon>Paenibacillaceae</taxon>
        <taxon>Paenibacillus</taxon>
    </lineage>
</organism>
<dbReference type="RefSeq" id="WP_167068783.1">
    <property type="nucleotide sequence ID" value="NZ_JAAOZR010000097.1"/>
</dbReference>
<comment type="caution">
    <text evidence="1">The sequence shown here is derived from an EMBL/GenBank/DDBJ whole genome shotgun (WGS) entry which is preliminary data.</text>
</comment>
<accession>A0ABS4I7D4</accession>